<sequence>MAHHTLIKNRETVAIVSEDGSTQATFVPTLGGAASSIIMPGKQGPRELLYLHEFFWDEEISDLPGGWPFCFPVCARLSRQGSYGAYLYDGKIYKLKIHGFAWYEAWEVEDEGVDFVTLVLRDNQRTRECYPFSFEVKLLYRITTGKLTCQQVYRNLGDRPMPYYAGFHPYFLTPPPGAGKEKVILNYHPTRRFVYNKDLTEIVGETALFPLPISVADPRINEQLTTVDENKEITLHYPEGDTIHLTAEGVDNPELFSYVQLYTMRDKPFICVEPWMAFPNAMNSVFGARFLPPGTSEEGRLRLWMD</sequence>
<dbReference type="CDD" id="cd09025">
    <property type="entry name" value="Aldose_epim_Slr1438"/>
    <property type="match status" value="1"/>
</dbReference>
<dbReference type="Pfam" id="PF01263">
    <property type="entry name" value="Aldose_epim"/>
    <property type="match status" value="1"/>
</dbReference>
<dbReference type="GO" id="GO:0030246">
    <property type="term" value="F:carbohydrate binding"/>
    <property type="evidence" value="ECO:0007669"/>
    <property type="project" value="InterPro"/>
</dbReference>
<evidence type="ECO:0000313" key="2">
    <source>
        <dbReference type="Proteomes" id="UP000008555"/>
    </source>
</evidence>
<proteinExistence type="predicted"/>
<protein>
    <submittedName>
        <fullName evidence="1">Aldose 1-epimerase family protein</fullName>
    </submittedName>
</protein>
<dbReference type="SUPFAM" id="SSF74650">
    <property type="entry name" value="Galactose mutarotase-like"/>
    <property type="match status" value="1"/>
</dbReference>
<name>A9KD66_COXBN</name>
<organism evidence="1 2">
    <name type="scientific">Coxiella burnetii (strain Dugway 5J108-111)</name>
    <dbReference type="NCBI Taxonomy" id="434922"/>
    <lineage>
        <taxon>Bacteria</taxon>
        <taxon>Pseudomonadati</taxon>
        <taxon>Pseudomonadota</taxon>
        <taxon>Gammaproteobacteria</taxon>
        <taxon>Legionellales</taxon>
        <taxon>Coxiellaceae</taxon>
        <taxon>Coxiella</taxon>
    </lineage>
</organism>
<dbReference type="PANTHER" id="PTHR11122:SF13">
    <property type="entry name" value="GLUCOSE-6-PHOSPHATE 1-EPIMERASE"/>
    <property type="match status" value="1"/>
</dbReference>
<dbReference type="Proteomes" id="UP000008555">
    <property type="component" value="Chromosome"/>
</dbReference>
<accession>A9KD66</accession>
<dbReference type="GO" id="GO:0005975">
    <property type="term" value="P:carbohydrate metabolic process"/>
    <property type="evidence" value="ECO:0007669"/>
    <property type="project" value="InterPro"/>
</dbReference>
<dbReference type="InterPro" id="IPR014718">
    <property type="entry name" value="GH-type_carb-bd"/>
</dbReference>
<dbReference type="AlphaFoldDB" id="A9KD66"/>
<dbReference type="Gene3D" id="2.70.98.10">
    <property type="match status" value="1"/>
</dbReference>
<dbReference type="PANTHER" id="PTHR11122">
    <property type="entry name" value="APOSPORY-ASSOCIATED PROTEIN C-RELATED"/>
    <property type="match status" value="1"/>
</dbReference>
<dbReference type="HOGENOM" id="CLU_057834_0_0_6"/>
<gene>
    <name evidence="1" type="ordered locus">CBUD_1895</name>
</gene>
<dbReference type="InterPro" id="IPR008183">
    <property type="entry name" value="Aldose_1/G6P_1-epimerase"/>
</dbReference>
<dbReference type="EMBL" id="CP000733">
    <property type="protein sequence ID" value="ABS77041.1"/>
    <property type="molecule type" value="Genomic_DNA"/>
</dbReference>
<dbReference type="InterPro" id="IPR011013">
    <property type="entry name" value="Gal_mutarotase_sf_dom"/>
</dbReference>
<dbReference type="KEGG" id="cbd:CBUD_1895"/>
<evidence type="ECO:0000313" key="1">
    <source>
        <dbReference type="EMBL" id="ABS77041.1"/>
    </source>
</evidence>
<reference evidence="1 2" key="1">
    <citation type="journal article" date="2009" name="Infect. Immun.">
        <title>Comparative genomics reveal extensive transposon-mediated genomic plasticity and diversity among potential effector proteins within the genus Coxiella.</title>
        <authorList>
            <person name="Beare P.A."/>
            <person name="Unsworth N."/>
            <person name="Andoh M."/>
            <person name="Voth D.E."/>
            <person name="Omsland A."/>
            <person name="Gilk S.D."/>
            <person name="Williams K.P."/>
            <person name="Sobral B.W."/>
            <person name="Kupko J.J.III."/>
            <person name="Porcella S.F."/>
            <person name="Samuel J.E."/>
            <person name="Heinzen R.A."/>
        </authorList>
    </citation>
    <scope>NUCLEOTIDE SEQUENCE [LARGE SCALE GENOMIC DNA]</scope>
    <source>
        <strain evidence="1 2">Dugway 5J108-111</strain>
    </source>
</reference>
<dbReference type="GO" id="GO:0016853">
    <property type="term" value="F:isomerase activity"/>
    <property type="evidence" value="ECO:0007669"/>
    <property type="project" value="InterPro"/>
</dbReference>